<gene>
    <name evidence="1" type="ORF">MalAC0309_1621</name>
</gene>
<name>A0A0U4WXP8_9MICO</name>
<organism evidence="1 2">
    <name type="scientific">Microcella alkaliphila</name>
    <dbReference type="NCBI Taxonomy" id="279828"/>
    <lineage>
        <taxon>Bacteria</taxon>
        <taxon>Bacillati</taxon>
        <taxon>Actinomycetota</taxon>
        <taxon>Actinomycetes</taxon>
        <taxon>Micrococcales</taxon>
        <taxon>Microbacteriaceae</taxon>
        <taxon>Microcella</taxon>
    </lineage>
</organism>
<dbReference type="RefSeq" id="WP_150129230.1">
    <property type="nucleotide sequence ID" value="NZ_AP017315.1"/>
</dbReference>
<evidence type="ECO:0000313" key="2">
    <source>
        <dbReference type="Proteomes" id="UP000218965"/>
    </source>
</evidence>
<sequence length="74" mass="7951">MAKDIGMEIVDARDALGFIVLRKTDDGQVVGEIKSLAIDKLSAAKMLYQMAKQLKALHDAETATNDSAEASDGR</sequence>
<dbReference type="AlphaFoldDB" id="A0A0U4WXP8"/>
<reference evidence="2" key="1">
    <citation type="submission" date="2015-12" db="EMBL/GenBank/DDBJ databases">
        <authorList>
            <person name="Shamseldin A."/>
            <person name="Moawad H."/>
            <person name="Abd El-Rahim W.M."/>
            <person name="Sadowsky M.J."/>
        </authorList>
    </citation>
    <scope>NUCLEOTIDE SEQUENCE [LARGE SCALE GENOMIC DNA]</scope>
    <source>
        <strain evidence="2">JAM AC0309</strain>
    </source>
</reference>
<reference evidence="1 2" key="2">
    <citation type="submission" date="2016-01" db="EMBL/GenBank/DDBJ databases">
        <title>Microcella alkaliphila JAM AC0309 whole genome shotgun sequence.</title>
        <authorList>
            <person name="Kurata A."/>
            <person name="Hirose Y."/>
            <person name="Kishimoto N."/>
            <person name="Kobayashi T."/>
        </authorList>
    </citation>
    <scope>NUCLEOTIDE SEQUENCE [LARGE SCALE GENOMIC DNA]</scope>
    <source>
        <strain evidence="1 2">JAM AC0309</strain>
    </source>
</reference>
<dbReference type="KEGG" id="malk:MalAC0309_1621"/>
<accession>A0A0U4WXP8</accession>
<proteinExistence type="predicted"/>
<protein>
    <submittedName>
        <fullName evidence="1">Uncharacterized protein</fullName>
    </submittedName>
</protein>
<evidence type="ECO:0000313" key="1">
    <source>
        <dbReference type="EMBL" id="BAU32472.1"/>
    </source>
</evidence>
<dbReference type="Proteomes" id="UP000218965">
    <property type="component" value="Chromosome"/>
</dbReference>
<dbReference type="EMBL" id="AP017315">
    <property type="protein sequence ID" value="BAU32472.1"/>
    <property type="molecule type" value="Genomic_DNA"/>
</dbReference>